<reference evidence="3 4" key="1">
    <citation type="submission" date="2019-09" db="EMBL/GenBank/DDBJ databases">
        <authorList>
            <person name="Ou C."/>
        </authorList>
    </citation>
    <scope>NUCLEOTIDE SEQUENCE [LARGE SCALE GENOMIC DNA]</scope>
    <source>
        <strain evidence="3">S2</strain>
        <tissue evidence="3">Leaf</tissue>
    </source>
</reference>
<reference evidence="3 4" key="3">
    <citation type="submission" date="2019-11" db="EMBL/GenBank/DDBJ databases">
        <title>A de novo genome assembly of a pear dwarfing rootstock.</title>
        <authorList>
            <person name="Wang F."/>
            <person name="Wang J."/>
            <person name="Li S."/>
            <person name="Zhang Y."/>
            <person name="Fang M."/>
            <person name="Ma L."/>
            <person name="Zhao Y."/>
            <person name="Jiang S."/>
        </authorList>
    </citation>
    <scope>NUCLEOTIDE SEQUENCE [LARGE SCALE GENOMIC DNA]</scope>
    <source>
        <strain evidence="3">S2</strain>
        <tissue evidence="3">Leaf</tissue>
    </source>
</reference>
<dbReference type="AlphaFoldDB" id="A0A5N5FY70"/>
<protein>
    <submittedName>
        <fullName evidence="3">Nicalin-1-like</fullName>
    </submittedName>
</protein>
<dbReference type="OrthoDB" id="1938054at2759"/>
<evidence type="ECO:0000313" key="4">
    <source>
        <dbReference type="Proteomes" id="UP000327157"/>
    </source>
</evidence>
<feature type="region of interest" description="Disordered" evidence="1">
    <location>
        <begin position="113"/>
        <end position="176"/>
    </location>
</feature>
<comment type="caution">
    <text evidence="3">The sequence shown here is derived from an EMBL/GenBank/DDBJ whole genome shotgun (WGS) entry which is preliminary data.</text>
</comment>
<evidence type="ECO:0000256" key="2">
    <source>
        <dbReference type="SAM" id="SignalP"/>
    </source>
</evidence>
<organism evidence="3 4">
    <name type="scientific">Pyrus ussuriensis x Pyrus communis</name>
    <dbReference type="NCBI Taxonomy" id="2448454"/>
    <lineage>
        <taxon>Eukaryota</taxon>
        <taxon>Viridiplantae</taxon>
        <taxon>Streptophyta</taxon>
        <taxon>Embryophyta</taxon>
        <taxon>Tracheophyta</taxon>
        <taxon>Spermatophyta</taxon>
        <taxon>Magnoliopsida</taxon>
        <taxon>eudicotyledons</taxon>
        <taxon>Gunneridae</taxon>
        <taxon>Pentapetalae</taxon>
        <taxon>rosids</taxon>
        <taxon>fabids</taxon>
        <taxon>Rosales</taxon>
        <taxon>Rosaceae</taxon>
        <taxon>Amygdaloideae</taxon>
        <taxon>Maleae</taxon>
        <taxon>Pyrus</taxon>
    </lineage>
</organism>
<gene>
    <name evidence="3" type="ORF">D8674_005819</name>
</gene>
<name>A0A5N5FY70_9ROSA</name>
<dbReference type="EMBL" id="SMOL01000559">
    <property type="protein sequence ID" value="KAB2606102.1"/>
    <property type="molecule type" value="Genomic_DNA"/>
</dbReference>
<dbReference type="Proteomes" id="UP000327157">
    <property type="component" value="Chromosome 11"/>
</dbReference>
<reference evidence="4" key="2">
    <citation type="submission" date="2019-10" db="EMBL/GenBank/DDBJ databases">
        <title>A de novo genome assembly of a pear dwarfing rootstock.</title>
        <authorList>
            <person name="Wang F."/>
            <person name="Wang J."/>
            <person name="Li S."/>
            <person name="Zhang Y."/>
            <person name="Fang M."/>
            <person name="Ma L."/>
            <person name="Zhao Y."/>
            <person name="Jiang S."/>
        </authorList>
    </citation>
    <scope>NUCLEOTIDE SEQUENCE [LARGE SCALE GENOMIC DNA]</scope>
</reference>
<feature type="compositionally biased region" description="Basic and acidic residues" evidence="1">
    <location>
        <begin position="123"/>
        <end position="134"/>
    </location>
</feature>
<keyword evidence="4" id="KW-1185">Reference proteome</keyword>
<feature type="signal peptide" evidence="2">
    <location>
        <begin position="1"/>
        <end position="21"/>
    </location>
</feature>
<accession>A0A5N5FY70</accession>
<feature type="chain" id="PRO_5024310653" evidence="2">
    <location>
        <begin position="22"/>
        <end position="176"/>
    </location>
</feature>
<sequence>MAASIRIGLLGCSLASPSSFAAIVVDMYRLIQYNISDAPFGSRLTNLNHHAGSLNFAPGPNLSSPPRQVRVGSFETKGSSSKEKVSQDTLKFLLLFMRALELLRSTSSATTLPLQARRLTPPEVRHSGHYDRNQRRASVNAIKRLANPRHSGHHDRNQGRASVTAVKRLADRESPP</sequence>
<evidence type="ECO:0000256" key="1">
    <source>
        <dbReference type="SAM" id="MobiDB-lite"/>
    </source>
</evidence>
<proteinExistence type="predicted"/>
<keyword evidence="2" id="KW-0732">Signal</keyword>
<evidence type="ECO:0000313" key="3">
    <source>
        <dbReference type="EMBL" id="KAB2606102.1"/>
    </source>
</evidence>